<dbReference type="Proteomes" id="UP000485058">
    <property type="component" value="Unassembled WGS sequence"/>
</dbReference>
<evidence type="ECO:0000256" key="1">
    <source>
        <dbReference type="SAM" id="MobiDB-lite"/>
    </source>
</evidence>
<sequence>MVEHGAHEAKLRSTTPQWGVVV</sequence>
<feature type="compositionally biased region" description="Polar residues" evidence="1">
    <location>
        <begin position="12"/>
        <end position="22"/>
    </location>
</feature>
<gene>
    <name evidence="2" type="ORF">HaLaN_31963</name>
</gene>
<accession>A0A6A0AK86</accession>
<keyword evidence="3" id="KW-1185">Reference proteome</keyword>
<dbReference type="EMBL" id="BLLF01006998">
    <property type="protein sequence ID" value="GFH32701.1"/>
    <property type="molecule type" value="Genomic_DNA"/>
</dbReference>
<feature type="compositionally biased region" description="Basic and acidic residues" evidence="1">
    <location>
        <begin position="1"/>
        <end position="11"/>
    </location>
</feature>
<protein>
    <submittedName>
        <fullName evidence="2">Uncharacterized protein</fullName>
    </submittedName>
</protein>
<comment type="caution">
    <text evidence="2">The sequence shown here is derived from an EMBL/GenBank/DDBJ whole genome shotgun (WGS) entry which is preliminary data.</text>
</comment>
<dbReference type="AlphaFoldDB" id="A0A6A0AK86"/>
<name>A0A6A0AK86_HAELA</name>
<organism evidence="2 3">
    <name type="scientific">Haematococcus lacustris</name>
    <name type="common">Green alga</name>
    <name type="synonym">Haematococcus pluvialis</name>
    <dbReference type="NCBI Taxonomy" id="44745"/>
    <lineage>
        <taxon>Eukaryota</taxon>
        <taxon>Viridiplantae</taxon>
        <taxon>Chlorophyta</taxon>
        <taxon>core chlorophytes</taxon>
        <taxon>Chlorophyceae</taxon>
        <taxon>CS clade</taxon>
        <taxon>Chlamydomonadales</taxon>
        <taxon>Haematococcaceae</taxon>
        <taxon>Haematococcus</taxon>
    </lineage>
</organism>
<evidence type="ECO:0000313" key="2">
    <source>
        <dbReference type="EMBL" id="GFH32701.1"/>
    </source>
</evidence>
<proteinExistence type="predicted"/>
<reference evidence="2 3" key="1">
    <citation type="submission" date="2020-02" db="EMBL/GenBank/DDBJ databases">
        <title>Draft genome sequence of Haematococcus lacustris strain NIES-144.</title>
        <authorList>
            <person name="Morimoto D."/>
            <person name="Nakagawa S."/>
            <person name="Yoshida T."/>
            <person name="Sawayama S."/>
        </authorList>
    </citation>
    <scope>NUCLEOTIDE SEQUENCE [LARGE SCALE GENOMIC DNA]</scope>
    <source>
        <strain evidence="2 3">NIES-144</strain>
    </source>
</reference>
<evidence type="ECO:0000313" key="3">
    <source>
        <dbReference type="Proteomes" id="UP000485058"/>
    </source>
</evidence>
<feature type="region of interest" description="Disordered" evidence="1">
    <location>
        <begin position="1"/>
        <end position="22"/>
    </location>
</feature>